<protein>
    <recommendedName>
        <fullName evidence="3">DUF4283 domain-containing protein</fullName>
    </recommendedName>
</protein>
<sequence length="86" mass="9632">MKFWVQMYNLPLSGMAEPIGKIPGNKVENCLEVETDRDSKCWARCLRAHVVVDILKPLRRGAKVCLGSAGPQISVEFKYEKLKLGA</sequence>
<evidence type="ECO:0008006" key="3">
    <source>
        <dbReference type="Google" id="ProtNLM"/>
    </source>
</evidence>
<dbReference type="EMBL" id="JXTB01000252">
    <property type="protein sequence ID" value="PON49902.1"/>
    <property type="molecule type" value="Genomic_DNA"/>
</dbReference>
<evidence type="ECO:0000313" key="1">
    <source>
        <dbReference type="EMBL" id="PON49902.1"/>
    </source>
</evidence>
<dbReference type="Proteomes" id="UP000237105">
    <property type="component" value="Unassembled WGS sequence"/>
</dbReference>
<evidence type="ECO:0000313" key="2">
    <source>
        <dbReference type="Proteomes" id="UP000237105"/>
    </source>
</evidence>
<proteinExistence type="predicted"/>
<dbReference type="STRING" id="3476.A0A2P5BM66"/>
<reference evidence="2" key="1">
    <citation type="submission" date="2016-06" db="EMBL/GenBank/DDBJ databases">
        <title>Parallel loss of symbiosis genes in relatives of nitrogen-fixing non-legume Parasponia.</title>
        <authorList>
            <person name="Van Velzen R."/>
            <person name="Holmer R."/>
            <person name="Bu F."/>
            <person name="Rutten L."/>
            <person name="Van Zeijl A."/>
            <person name="Liu W."/>
            <person name="Santuari L."/>
            <person name="Cao Q."/>
            <person name="Sharma T."/>
            <person name="Shen D."/>
            <person name="Roswanjaya Y."/>
            <person name="Wardhani T."/>
            <person name="Kalhor M.S."/>
            <person name="Jansen J."/>
            <person name="Van den Hoogen J."/>
            <person name="Gungor B."/>
            <person name="Hartog M."/>
            <person name="Hontelez J."/>
            <person name="Verver J."/>
            <person name="Yang W.-C."/>
            <person name="Schijlen E."/>
            <person name="Repin R."/>
            <person name="Schilthuizen M."/>
            <person name="Schranz E."/>
            <person name="Heidstra R."/>
            <person name="Miyata K."/>
            <person name="Fedorova E."/>
            <person name="Kohlen W."/>
            <person name="Bisseling T."/>
            <person name="Smit S."/>
            <person name="Geurts R."/>
        </authorList>
    </citation>
    <scope>NUCLEOTIDE SEQUENCE [LARGE SCALE GENOMIC DNA]</scope>
    <source>
        <strain evidence="2">cv. WU1-14</strain>
    </source>
</reference>
<gene>
    <name evidence="1" type="ORF">PanWU01x14_227100</name>
</gene>
<dbReference type="AlphaFoldDB" id="A0A2P5BM66"/>
<accession>A0A2P5BM66</accession>
<comment type="caution">
    <text evidence="1">The sequence shown here is derived from an EMBL/GenBank/DDBJ whole genome shotgun (WGS) entry which is preliminary data.</text>
</comment>
<name>A0A2P5BM66_PARAD</name>
<organism evidence="1 2">
    <name type="scientific">Parasponia andersonii</name>
    <name type="common">Sponia andersonii</name>
    <dbReference type="NCBI Taxonomy" id="3476"/>
    <lineage>
        <taxon>Eukaryota</taxon>
        <taxon>Viridiplantae</taxon>
        <taxon>Streptophyta</taxon>
        <taxon>Embryophyta</taxon>
        <taxon>Tracheophyta</taxon>
        <taxon>Spermatophyta</taxon>
        <taxon>Magnoliopsida</taxon>
        <taxon>eudicotyledons</taxon>
        <taxon>Gunneridae</taxon>
        <taxon>Pentapetalae</taxon>
        <taxon>rosids</taxon>
        <taxon>fabids</taxon>
        <taxon>Rosales</taxon>
        <taxon>Cannabaceae</taxon>
        <taxon>Parasponia</taxon>
    </lineage>
</organism>
<dbReference type="OrthoDB" id="1707487at2759"/>
<keyword evidence="2" id="KW-1185">Reference proteome</keyword>